<dbReference type="InterPro" id="IPR008822">
    <property type="entry name" value="Endonuclease_RusA-like"/>
</dbReference>
<organism evidence="1 2">
    <name type="scientific">Paenibacillus odorifer</name>
    <dbReference type="NCBI Taxonomy" id="189426"/>
    <lineage>
        <taxon>Bacteria</taxon>
        <taxon>Bacillati</taxon>
        <taxon>Bacillota</taxon>
        <taxon>Bacilli</taxon>
        <taxon>Bacillales</taxon>
        <taxon>Paenibacillaceae</taxon>
        <taxon>Paenibacillus</taxon>
    </lineage>
</organism>
<name>A0AB36J7A3_9BACL</name>
<accession>A0AB36J7A3</accession>
<dbReference type="GO" id="GO:0000287">
    <property type="term" value="F:magnesium ion binding"/>
    <property type="evidence" value="ECO:0007669"/>
    <property type="project" value="InterPro"/>
</dbReference>
<proteinExistence type="predicted"/>
<dbReference type="EMBL" id="MPTO01000039">
    <property type="protein sequence ID" value="OME11393.1"/>
    <property type="molecule type" value="Genomic_DNA"/>
</dbReference>
<dbReference type="AlphaFoldDB" id="A0AB36J7A3"/>
<protein>
    <recommendedName>
        <fullName evidence="3">Holliday junction resolvase</fullName>
    </recommendedName>
</protein>
<dbReference type="SUPFAM" id="SSF103084">
    <property type="entry name" value="Holliday junction resolvase RusA"/>
    <property type="match status" value="1"/>
</dbReference>
<gene>
    <name evidence="1" type="ORF">BSK47_28860</name>
</gene>
<dbReference type="GO" id="GO:0006310">
    <property type="term" value="P:DNA recombination"/>
    <property type="evidence" value="ECO:0007669"/>
    <property type="project" value="InterPro"/>
</dbReference>
<dbReference type="GO" id="GO:0006281">
    <property type="term" value="P:DNA repair"/>
    <property type="evidence" value="ECO:0007669"/>
    <property type="project" value="InterPro"/>
</dbReference>
<dbReference type="InterPro" id="IPR036614">
    <property type="entry name" value="RusA-like_sf"/>
</dbReference>
<reference evidence="1 2" key="1">
    <citation type="submission" date="2016-10" db="EMBL/GenBank/DDBJ databases">
        <title>Paenibacillus species isolates.</title>
        <authorList>
            <person name="Beno S.M."/>
        </authorList>
    </citation>
    <scope>NUCLEOTIDE SEQUENCE [LARGE SCALE GENOMIC DNA]</scope>
    <source>
        <strain evidence="1 2">FSL H7-0918</strain>
    </source>
</reference>
<sequence>MIEFTVLGEPVAQGRPKFSTVGGFPRAYDPAKSRDYKDYVRLAAREFAPAALLEGALGIAVIAYRSTPKSFSKKRAEAAERGEILPISKPDADNYLKGVKDALKGIIWKDDSQVVDAFVKKRYSSKPRIEIKIKELQ</sequence>
<comment type="caution">
    <text evidence="1">The sequence shown here is derived from an EMBL/GenBank/DDBJ whole genome shotgun (WGS) entry which is preliminary data.</text>
</comment>
<dbReference type="Proteomes" id="UP000187323">
    <property type="component" value="Unassembled WGS sequence"/>
</dbReference>
<dbReference type="RefSeq" id="WP_076138557.1">
    <property type="nucleotide sequence ID" value="NZ_MPTO01000039.1"/>
</dbReference>
<evidence type="ECO:0008006" key="3">
    <source>
        <dbReference type="Google" id="ProtNLM"/>
    </source>
</evidence>
<dbReference type="Gene3D" id="3.30.1330.70">
    <property type="entry name" value="Holliday junction resolvase RusA"/>
    <property type="match status" value="1"/>
</dbReference>
<evidence type="ECO:0000313" key="1">
    <source>
        <dbReference type="EMBL" id="OME11393.1"/>
    </source>
</evidence>
<evidence type="ECO:0000313" key="2">
    <source>
        <dbReference type="Proteomes" id="UP000187323"/>
    </source>
</evidence>
<dbReference type="Pfam" id="PF05866">
    <property type="entry name" value="RusA"/>
    <property type="match status" value="1"/>
</dbReference>